<feature type="domain" description="CCHC-type" evidence="3">
    <location>
        <begin position="805"/>
        <end position="819"/>
    </location>
</feature>
<feature type="compositionally biased region" description="Basic and acidic residues" evidence="2">
    <location>
        <begin position="230"/>
        <end position="244"/>
    </location>
</feature>
<evidence type="ECO:0000313" key="4">
    <source>
        <dbReference type="EMBL" id="CAD6205766.1"/>
    </source>
</evidence>
<dbReference type="GO" id="GO:0008270">
    <property type="term" value="F:zinc ion binding"/>
    <property type="evidence" value="ECO:0007669"/>
    <property type="project" value="UniProtKB-KW"/>
</dbReference>
<sequence>MDSRNAAAAAPLPLYPPALLSLPDLDRPPAVMEMWELEAVAAALPAKKWRLRETFDRLAACSPTPLPFRWEDLDTYISSLQYSVTLRHRQLRELEKSKPAPALAPAPAAMSLLPVTVAGDVGQVRVLEKTRPAPAPVLPAVLVLPATDGDVHELRAHVESKPVQPQPPVLGGPAVVAASAPAATGVHVEEGRKRKASIQEAEEVHVAKRTTHTQEGQASEMRWRKIQEDAAVKEKTSPSHDSNGKELMPVPQGDDDNGLVAEANASTDATVQVNPVSKVAVLQPELPGPATARDATNRVRAAGVPNSAGLQRSRPPRPVPASGSAASAAAVTGRDLEKSKRRKVSSLEVEAARKKVQTQHAVREVERRHESHDSVLTTKNIPSHDGGEAKASPRRPDPGSGSGLPITAVTATAQVDADPSNSGRIRHEPPATMPHASNATGQAVPPNYEVPDVELEIVQPKEMPQVLKEDASMLAKKAYQTQVTIKSVEADKVSTLPLGCSNGHAQAGAGAATAMPQVAAAAGATVCKSSPTVTCDTPNLVQASAPAPKSAGVPAATRDAPAPKSAGVPAATRDAPASHATRRAPPAAGYQQDASDVSPVPVPPRGGNGLAQSSRVSAGAGTQTDSARDSALVRQGAPAAGAAPAPARRDLSATNPVPASRREHTGPSEASAPPNAGKHVLQQQHMPRLEPISSPKKQQEWSSKNHGGRPTGSRPVPEAQDAAAQRSWSRPGEGRGGGLPVPAARGLRGDDNNRNKDSYKAKRPLFCDKCGCKGHVAENCHTAKHLVVLYQKAKEEREKEQKQICYRCGCTGHWSRNCRTAKHLVDLYQKDRAAKRAAGLLQE</sequence>
<dbReference type="InterPro" id="IPR001878">
    <property type="entry name" value="Znf_CCHC"/>
</dbReference>
<feature type="compositionally biased region" description="Basic and acidic residues" evidence="2">
    <location>
        <begin position="747"/>
        <end position="758"/>
    </location>
</feature>
<feature type="domain" description="CCHC-type" evidence="3">
    <location>
        <begin position="767"/>
        <end position="780"/>
    </location>
</feature>
<accession>A0A811MAH5</accession>
<feature type="region of interest" description="Disordered" evidence="2">
    <location>
        <begin position="691"/>
        <end position="758"/>
    </location>
</feature>
<reference evidence="4" key="1">
    <citation type="submission" date="2020-10" db="EMBL/GenBank/DDBJ databases">
        <authorList>
            <person name="Han B."/>
            <person name="Lu T."/>
            <person name="Zhao Q."/>
            <person name="Huang X."/>
            <person name="Zhao Y."/>
        </authorList>
    </citation>
    <scope>NUCLEOTIDE SEQUENCE</scope>
</reference>
<organism evidence="4 5">
    <name type="scientific">Miscanthus lutarioriparius</name>
    <dbReference type="NCBI Taxonomy" id="422564"/>
    <lineage>
        <taxon>Eukaryota</taxon>
        <taxon>Viridiplantae</taxon>
        <taxon>Streptophyta</taxon>
        <taxon>Embryophyta</taxon>
        <taxon>Tracheophyta</taxon>
        <taxon>Spermatophyta</taxon>
        <taxon>Magnoliopsida</taxon>
        <taxon>Liliopsida</taxon>
        <taxon>Poales</taxon>
        <taxon>Poaceae</taxon>
        <taxon>PACMAD clade</taxon>
        <taxon>Panicoideae</taxon>
        <taxon>Andropogonodae</taxon>
        <taxon>Andropogoneae</taxon>
        <taxon>Saccharinae</taxon>
        <taxon>Miscanthus</taxon>
    </lineage>
</organism>
<comment type="caution">
    <text evidence="4">The sequence shown here is derived from an EMBL/GenBank/DDBJ whole genome shotgun (WGS) entry which is preliminary data.</text>
</comment>
<feature type="compositionally biased region" description="Low complexity" evidence="2">
    <location>
        <begin position="320"/>
        <end position="333"/>
    </location>
</feature>
<feature type="region of interest" description="Disordered" evidence="2">
    <location>
        <begin position="303"/>
        <end position="444"/>
    </location>
</feature>
<dbReference type="PANTHER" id="PTHR33325">
    <property type="entry name" value="ZINC FINGER, CCHC-TYPE-RELATED"/>
    <property type="match status" value="1"/>
</dbReference>
<name>A0A811MAH5_9POAL</name>
<dbReference type="PROSITE" id="PS50158">
    <property type="entry name" value="ZF_CCHC"/>
    <property type="match status" value="2"/>
</dbReference>
<keyword evidence="5" id="KW-1185">Reference proteome</keyword>
<keyword evidence="1" id="KW-0479">Metal-binding</keyword>
<evidence type="ECO:0000256" key="1">
    <source>
        <dbReference type="PROSITE-ProRule" id="PRU00047"/>
    </source>
</evidence>
<gene>
    <name evidence="4" type="ORF">NCGR_LOCUS3535</name>
</gene>
<feature type="compositionally biased region" description="Low complexity" evidence="2">
    <location>
        <begin position="407"/>
        <end position="418"/>
    </location>
</feature>
<dbReference type="Proteomes" id="UP000604825">
    <property type="component" value="Unassembled WGS sequence"/>
</dbReference>
<dbReference type="OrthoDB" id="691566at2759"/>
<feature type="compositionally biased region" description="Basic and acidic residues" evidence="2">
    <location>
        <begin position="361"/>
        <end position="373"/>
    </location>
</feature>
<protein>
    <recommendedName>
        <fullName evidence="3">CCHC-type domain-containing protein</fullName>
    </recommendedName>
</protein>
<dbReference type="PANTHER" id="PTHR33325:SF7">
    <property type="entry name" value="CCHC-TYPE DOMAIN-CONTAINING PROTEIN"/>
    <property type="match status" value="1"/>
</dbReference>
<dbReference type="EMBL" id="CAJGYO010000001">
    <property type="protein sequence ID" value="CAD6205766.1"/>
    <property type="molecule type" value="Genomic_DNA"/>
</dbReference>
<dbReference type="SMART" id="SM00343">
    <property type="entry name" value="ZnF_C2HC"/>
    <property type="match status" value="2"/>
</dbReference>
<feature type="compositionally biased region" description="Low complexity" evidence="2">
    <location>
        <begin position="636"/>
        <end position="646"/>
    </location>
</feature>
<evidence type="ECO:0000313" key="5">
    <source>
        <dbReference type="Proteomes" id="UP000604825"/>
    </source>
</evidence>
<feature type="region of interest" description="Disordered" evidence="2">
    <location>
        <begin position="230"/>
        <end position="260"/>
    </location>
</feature>
<dbReference type="Gene3D" id="4.10.60.10">
    <property type="entry name" value="Zinc finger, CCHC-type"/>
    <property type="match status" value="1"/>
</dbReference>
<evidence type="ECO:0000259" key="3">
    <source>
        <dbReference type="PROSITE" id="PS50158"/>
    </source>
</evidence>
<proteinExistence type="predicted"/>
<feature type="compositionally biased region" description="Polar residues" evidence="2">
    <location>
        <begin position="610"/>
        <end position="625"/>
    </location>
</feature>
<dbReference type="AlphaFoldDB" id="A0A811MAH5"/>
<keyword evidence="1" id="KW-0862">Zinc</keyword>
<keyword evidence="1" id="KW-0863">Zinc-finger</keyword>
<feature type="region of interest" description="Disordered" evidence="2">
    <location>
        <begin position="544"/>
        <end position="679"/>
    </location>
</feature>
<evidence type="ECO:0000256" key="2">
    <source>
        <dbReference type="SAM" id="MobiDB-lite"/>
    </source>
</evidence>
<dbReference type="GO" id="GO:0003676">
    <property type="term" value="F:nucleic acid binding"/>
    <property type="evidence" value="ECO:0007669"/>
    <property type="project" value="InterPro"/>
</dbReference>